<dbReference type="Ensembl" id="ENSLLET00000022028.1">
    <property type="protein sequence ID" value="ENSLLEP00000021210.1"/>
    <property type="gene ID" value="ENSLLEG00000013402.1"/>
</dbReference>
<accession>A0A8C5MXL8</accession>
<feature type="compositionally biased region" description="Polar residues" evidence="1">
    <location>
        <begin position="104"/>
        <end position="114"/>
    </location>
</feature>
<feature type="domain" description="KRAB" evidence="2">
    <location>
        <begin position="14"/>
        <end position="90"/>
    </location>
</feature>
<dbReference type="PANTHER" id="PTHR23232">
    <property type="entry name" value="KRAB DOMAIN C2H2 ZINC FINGER"/>
    <property type="match status" value="1"/>
</dbReference>
<dbReference type="Gene3D" id="6.10.140.140">
    <property type="match status" value="1"/>
</dbReference>
<dbReference type="PROSITE" id="PS50805">
    <property type="entry name" value="KRAB"/>
    <property type="match status" value="1"/>
</dbReference>
<dbReference type="Proteomes" id="UP000694569">
    <property type="component" value="Unplaced"/>
</dbReference>
<dbReference type="Pfam" id="PF01352">
    <property type="entry name" value="KRAB"/>
    <property type="match status" value="1"/>
</dbReference>
<dbReference type="InterPro" id="IPR001909">
    <property type="entry name" value="KRAB"/>
</dbReference>
<evidence type="ECO:0000313" key="3">
    <source>
        <dbReference type="Ensembl" id="ENSLLEP00000021210.1"/>
    </source>
</evidence>
<dbReference type="OrthoDB" id="9892686at2759"/>
<dbReference type="GO" id="GO:0006355">
    <property type="term" value="P:regulation of DNA-templated transcription"/>
    <property type="evidence" value="ECO:0007669"/>
    <property type="project" value="InterPro"/>
</dbReference>
<dbReference type="SUPFAM" id="SSF109640">
    <property type="entry name" value="KRAB domain (Kruppel-associated box)"/>
    <property type="match status" value="1"/>
</dbReference>
<evidence type="ECO:0000259" key="2">
    <source>
        <dbReference type="PROSITE" id="PS50805"/>
    </source>
</evidence>
<dbReference type="InterPro" id="IPR036051">
    <property type="entry name" value="KRAB_dom_sf"/>
</dbReference>
<dbReference type="PANTHER" id="PTHR23232:SF142">
    <property type="entry name" value="GASTRULA ZINC FINGER PROTEIN XLCGF57.1-LIKE-RELATED"/>
    <property type="match status" value="1"/>
</dbReference>
<dbReference type="CDD" id="cd07765">
    <property type="entry name" value="KRAB_A-box"/>
    <property type="match status" value="1"/>
</dbReference>
<dbReference type="InterPro" id="IPR050169">
    <property type="entry name" value="Krueppel_C2H2_ZnF"/>
</dbReference>
<evidence type="ECO:0000256" key="1">
    <source>
        <dbReference type="SAM" id="MobiDB-lite"/>
    </source>
</evidence>
<dbReference type="AlphaFoldDB" id="A0A8C5MXL8"/>
<protein>
    <recommendedName>
        <fullName evidence="2">KRAB domain-containing protein</fullName>
    </recommendedName>
</protein>
<evidence type="ECO:0000313" key="4">
    <source>
        <dbReference type="Proteomes" id="UP000694569"/>
    </source>
</evidence>
<organism evidence="3 4">
    <name type="scientific">Leptobrachium leishanense</name>
    <name type="common">Leishan spiny toad</name>
    <dbReference type="NCBI Taxonomy" id="445787"/>
    <lineage>
        <taxon>Eukaryota</taxon>
        <taxon>Metazoa</taxon>
        <taxon>Chordata</taxon>
        <taxon>Craniata</taxon>
        <taxon>Vertebrata</taxon>
        <taxon>Euteleostomi</taxon>
        <taxon>Amphibia</taxon>
        <taxon>Batrachia</taxon>
        <taxon>Anura</taxon>
        <taxon>Pelobatoidea</taxon>
        <taxon>Megophryidae</taxon>
        <taxon>Leptobrachium</taxon>
    </lineage>
</organism>
<reference evidence="3" key="2">
    <citation type="submission" date="2025-09" db="UniProtKB">
        <authorList>
            <consortium name="Ensembl"/>
        </authorList>
    </citation>
    <scope>IDENTIFICATION</scope>
</reference>
<feature type="region of interest" description="Disordered" evidence="1">
    <location>
        <begin position="80"/>
        <end position="114"/>
    </location>
</feature>
<dbReference type="GeneTree" id="ENSGT01030000237925"/>
<sequence length="114" mass="12666">RDPGEKPKGYNDAVTFEEVAVYFSEDEWRLLGVKEKALYREVMMENYQAVCSLGEADAHYSHYSMPLLSQSQIGADFSLLRPGKARPHSSHRAGSAGPVGGRSRASSEQQHVPR</sequence>
<proteinExistence type="predicted"/>
<reference evidence="3" key="1">
    <citation type="submission" date="2025-08" db="UniProtKB">
        <authorList>
            <consortium name="Ensembl"/>
        </authorList>
    </citation>
    <scope>IDENTIFICATION</scope>
</reference>
<keyword evidence="4" id="KW-1185">Reference proteome</keyword>
<name>A0A8C5MXL8_9ANUR</name>
<dbReference type="SMART" id="SM00349">
    <property type="entry name" value="KRAB"/>
    <property type="match status" value="1"/>
</dbReference>